<sequence length="123" mass="13336">MKGMDAATGKPIEGEAHLAQSVACILTTPIGTRVGRREFGSLLPDLVDQPANPASRIRIFAATALALRRWEPRIKVTRVGLEQPRPGEGIILVEGTRTDRPRANLRTRITVPLASRSGLTVYA</sequence>
<dbReference type="AlphaFoldDB" id="A0A2U0SI05"/>
<dbReference type="OrthoDB" id="9802846at2"/>
<dbReference type="Pfam" id="PF04965">
    <property type="entry name" value="GPW_gp25"/>
    <property type="match status" value="1"/>
</dbReference>
<accession>A0A2U0SI05</accession>
<comment type="caution">
    <text evidence="2">The sequence shown here is derived from an EMBL/GenBank/DDBJ whole genome shotgun (WGS) entry which is preliminary data.</text>
</comment>
<evidence type="ECO:0000313" key="2">
    <source>
        <dbReference type="EMBL" id="PVX30964.1"/>
    </source>
</evidence>
<name>A0A2U0SI05_9SPHN</name>
<dbReference type="Proteomes" id="UP000245890">
    <property type="component" value="Unassembled WGS sequence"/>
</dbReference>
<reference evidence="2 3" key="1">
    <citation type="submission" date="2018-05" db="EMBL/GenBank/DDBJ databases">
        <title>Description of Sphingomonas pokkalii sp nov, isolated from the rhizosphere of saline tolerant pokkali rice and its draft genome analysis.</title>
        <authorList>
            <person name="Menon R."/>
            <person name="Kumari S."/>
            <person name="Rameshkumar N."/>
        </authorList>
    </citation>
    <scope>NUCLEOTIDE SEQUENCE [LARGE SCALE GENOMIC DNA]</scope>
    <source>
        <strain evidence="2 3">L3B27</strain>
    </source>
</reference>
<evidence type="ECO:0000313" key="3">
    <source>
        <dbReference type="Proteomes" id="UP000245890"/>
    </source>
</evidence>
<dbReference type="InterPro" id="IPR007048">
    <property type="entry name" value="IraD/Gp25-like"/>
</dbReference>
<protein>
    <submittedName>
        <fullName evidence="2">Oxidoreductase</fullName>
    </submittedName>
</protein>
<gene>
    <name evidence="2" type="ORF">DD559_17855</name>
</gene>
<keyword evidence="3" id="KW-1185">Reference proteome</keyword>
<organism evidence="2 3">
    <name type="scientific">Sphingomonas pokkalii</name>
    <dbReference type="NCBI Taxonomy" id="2175090"/>
    <lineage>
        <taxon>Bacteria</taxon>
        <taxon>Pseudomonadati</taxon>
        <taxon>Pseudomonadota</taxon>
        <taxon>Alphaproteobacteria</taxon>
        <taxon>Sphingomonadales</taxon>
        <taxon>Sphingomonadaceae</taxon>
        <taxon>Sphingomonas</taxon>
    </lineage>
</organism>
<evidence type="ECO:0000259" key="1">
    <source>
        <dbReference type="Pfam" id="PF04965"/>
    </source>
</evidence>
<dbReference type="RefSeq" id="WP_116470358.1">
    <property type="nucleotide sequence ID" value="NZ_QENQ01000001.1"/>
</dbReference>
<dbReference type="Gene3D" id="3.10.450.40">
    <property type="match status" value="1"/>
</dbReference>
<dbReference type="SUPFAM" id="SSF160719">
    <property type="entry name" value="gpW/gp25-like"/>
    <property type="match status" value="1"/>
</dbReference>
<proteinExistence type="predicted"/>
<feature type="domain" description="IraD/Gp25-like" evidence="1">
    <location>
        <begin position="13"/>
        <end position="93"/>
    </location>
</feature>
<dbReference type="EMBL" id="QENQ01000001">
    <property type="protein sequence ID" value="PVX30964.1"/>
    <property type="molecule type" value="Genomic_DNA"/>
</dbReference>